<accession>A0A819NMA3</accession>
<evidence type="ECO:0000313" key="2">
    <source>
        <dbReference type="Proteomes" id="UP000663874"/>
    </source>
</evidence>
<dbReference type="Proteomes" id="UP000663874">
    <property type="component" value="Unassembled WGS sequence"/>
</dbReference>
<dbReference type="AlphaFoldDB" id="A0A819NMA3"/>
<comment type="caution">
    <text evidence="1">The sequence shown here is derived from an EMBL/GenBank/DDBJ whole genome shotgun (WGS) entry which is preliminary data.</text>
</comment>
<reference evidence="1" key="1">
    <citation type="submission" date="2021-02" db="EMBL/GenBank/DDBJ databases">
        <authorList>
            <person name="Nowell W R."/>
        </authorList>
    </citation>
    <scope>NUCLEOTIDE SEQUENCE</scope>
</reference>
<evidence type="ECO:0000313" key="1">
    <source>
        <dbReference type="EMBL" id="CAF3997033.1"/>
    </source>
</evidence>
<gene>
    <name evidence="1" type="ORF">FNK824_LOCUS25724</name>
</gene>
<dbReference type="EMBL" id="CAJOBE010006120">
    <property type="protein sequence ID" value="CAF3997033.1"/>
    <property type="molecule type" value="Genomic_DNA"/>
</dbReference>
<name>A0A819NMA3_9BILA</name>
<proteinExistence type="predicted"/>
<organism evidence="1 2">
    <name type="scientific">Rotaria sordida</name>
    <dbReference type="NCBI Taxonomy" id="392033"/>
    <lineage>
        <taxon>Eukaryota</taxon>
        <taxon>Metazoa</taxon>
        <taxon>Spiralia</taxon>
        <taxon>Gnathifera</taxon>
        <taxon>Rotifera</taxon>
        <taxon>Eurotatoria</taxon>
        <taxon>Bdelloidea</taxon>
        <taxon>Philodinida</taxon>
        <taxon>Philodinidae</taxon>
        <taxon>Rotaria</taxon>
    </lineage>
</organism>
<protein>
    <submittedName>
        <fullName evidence="1">Uncharacterized protein</fullName>
    </submittedName>
</protein>
<sequence>MFDEIPEHGEIDGNQRTVLREGAEVLFCVRAVNVVNPGKPNKPTDTITVQDQPEKSSSPDFYAIKDIRVRVGKDFEIHIHYKATSKAQRIMIN</sequence>